<gene>
    <name evidence="2" type="ORF">LTT95_13845</name>
</gene>
<dbReference type="EMBL" id="JAJQKU010000004">
    <property type="protein sequence ID" value="MCD9098022.1"/>
    <property type="molecule type" value="Genomic_DNA"/>
</dbReference>
<feature type="chain" id="PRO_5046190551" description="SH3 domain-containing protein" evidence="1">
    <location>
        <begin position="23"/>
        <end position="140"/>
    </location>
</feature>
<keyword evidence="1" id="KW-0732">Signal</keyword>
<evidence type="ECO:0000313" key="2">
    <source>
        <dbReference type="EMBL" id="MCD9098022.1"/>
    </source>
</evidence>
<proteinExistence type="predicted"/>
<dbReference type="RefSeq" id="WP_232137179.1">
    <property type="nucleotide sequence ID" value="NZ_CP089507.1"/>
</dbReference>
<reference evidence="2" key="1">
    <citation type="submission" date="2021-12" db="EMBL/GenBank/DDBJ databases">
        <authorList>
            <person name="Ulrich A."/>
        </authorList>
    </citation>
    <scope>NUCLEOTIDE SEQUENCE</scope>
    <source>
        <strain evidence="2">A1P009</strain>
    </source>
</reference>
<evidence type="ECO:0000256" key="1">
    <source>
        <dbReference type="SAM" id="SignalP"/>
    </source>
</evidence>
<name>A0ABS8UEU6_9GAMM</name>
<dbReference type="Proteomes" id="UP001430360">
    <property type="component" value="Unassembled WGS sequence"/>
</dbReference>
<organism evidence="2 3">
    <name type="scientific">Luteimonas fraxinea</name>
    <dbReference type="NCBI Taxonomy" id="2901869"/>
    <lineage>
        <taxon>Bacteria</taxon>
        <taxon>Pseudomonadati</taxon>
        <taxon>Pseudomonadota</taxon>
        <taxon>Gammaproteobacteria</taxon>
        <taxon>Lysobacterales</taxon>
        <taxon>Lysobacteraceae</taxon>
        <taxon>Luteimonas</taxon>
    </lineage>
</organism>
<keyword evidence="3" id="KW-1185">Reference proteome</keyword>
<sequence>MKTWMLAAVLAGGASLSFVAQAQTSQPVMTEVTTVETYKASSEGALGVAQWLRAQEAYVDGELGDIVVTRSRSHSGLYQAQSPGDDPPVGLPAFGSPGEEISIGSVRGAVTQSWTYRWVGTSVRGNWVLIDYKYSNTLPK</sequence>
<reference evidence="2" key="2">
    <citation type="journal article" date="2022" name="Syst. Appl. Microbiol.">
        <title>Physiological and genomic characterisation of Luteimonas fraxinea sp. nov., a bacterial species associated with trees tolerant to ash dieback.</title>
        <authorList>
            <person name="Ulrich K."/>
            <person name="Becker R."/>
            <person name="Behrendt U."/>
            <person name="Kube M."/>
            <person name="Schneck V."/>
            <person name="Ulrich A."/>
        </authorList>
    </citation>
    <scope>NUCLEOTIDE SEQUENCE</scope>
    <source>
        <strain evidence="2">A1P009</strain>
    </source>
</reference>
<protein>
    <recommendedName>
        <fullName evidence="4">SH3 domain-containing protein</fullName>
    </recommendedName>
</protein>
<feature type="signal peptide" evidence="1">
    <location>
        <begin position="1"/>
        <end position="22"/>
    </location>
</feature>
<evidence type="ECO:0008006" key="4">
    <source>
        <dbReference type="Google" id="ProtNLM"/>
    </source>
</evidence>
<comment type="caution">
    <text evidence="2">The sequence shown here is derived from an EMBL/GenBank/DDBJ whole genome shotgun (WGS) entry which is preliminary data.</text>
</comment>
<accession>A0ABS8UEU6</accession>
<evidence type="ECO:0000313" key="3">
    <source>
        <dbReference type="Proteomes" id="UP001430360"/>
    </source>
</evidence>